<sequence>MDGQGRDAEGGLASRPWRGLRKISSCGEKRRQIWDVWRQESRLWEGEERSGIPAESGEQQPQRGAAAGSESESTAGALPSSILPLLPQTRQLTDLRTQDTAGATAGLTPVAQRLRRDTHFPICIFCCGCCRKAICGMCCKT</sequence>
<name>A0A8D1FKC7_PIG</name>
<feature type="region of interest" description="Disordered" evidence="7">
    <location>
        <begin position="1"/>
        <end position="21"/>
    </location>
</feature>
<feature type="compositionally biased region" description="Low complexity" evidence="7">
    <location>
        <begin position="64"/>
        <end position="77"/>
    </location>
</feature>
<evidence type="ECO:0000313" key="9">
    <source>
        <dbReference type="Proteomes" id="UP000694722"/>
    </source>
</evidence>
<keyword evidence="4" id="KW-0372">Hormone</keyword>
<organism evidence="8 9">
    <name type="scientific">Sus scrofa</name>
    <name type="common">Pig</name>
    <dbReference type="NCBI Taxonomy" id="9823"/>
    <lineage>
        <taxon>Eukaryota</taxon>
        <taxon>Metazoa</taxon>
        <taxon>Chordata</taxon>
        <taxon>Craniata</taxon>
        <taxon>Vertebrata</taxon>
        <taxon>Euteleostomi</taxon>
        <taxon>Mammalia</taxon>
        <taxon>Eutheria</taxon>
        <taxon>Laurasiatheria</taxon>
        <taxon>Artiodactyla</taxon>
        <taxon>Suina</taxon>
        <taxon>Suidae</taxon>
        <taxon>Sus</taxon>
    </lineage>
</organism>
<proteinExistence type="inferred from homology"/>
<protein>
    <submittedName>
        <fullName evidence="8">Hepcidin antimicrobial peptide</fullName>
    </submittedName>
</protein>
<gene>
    <name evidence="8" type="primary">HAMP</name>
</gene>
<dbReference type="AlphaFoldDB" id="A0A8D1FKC7"/>
<accession>A0A8D1FKC7</accession>
<dbReference type="PANTHER" id="PTHR16877:SF0">
    <property type="entry name" value="HEPCIDIN"/>
    <property type="match status" value="1"/>
</dbReference>
<evidence type="ECO:0000256" key="3">
    <source>
        <dbReference type="ARBA" id="ARBA00022525"/>
    </source>
</evidence>
<dbReference type="Pfam" id="PF06446">
    <property type="entry name" value="Hepcidin"/>
    <property type="match status" value="1"/>
</dbReference>
<evidence type="ECO:0000256" key="4">
    <source>
        <dbReference type="ARBA" id="ARBA00022702"/>
    </source>
</evidence>
<dbReference type="GO" id="GO:0005576">
    <property type="term" value="C:extracellular region"/>
    <property type="evidence" value="ECO:0007669"/>
    <property type="project" value="UniProtKB-SubCell"/>
</dbReference>
<feature type="region of interest" description="Disordered" evidence="7">
    <location>
        <begin position="43"/>
        <end position="84"/>
    </location>
</feature>
<evidence type="ECO:0000313" key="8">
    <source>
        <dbReference type="Ensembl" id="ENSSSCP00040037991.1"/>
    </source>
</evidence>
<comment type="similarity">
    <text evidence="2">Belongs to the hepcidin family.</text>
</comment>
<evidence type="ECO:0000256" key="7">
    <source>
        <dbReference type="SAM" id="MobiDB-lite"/>
    </source>
</evidence>
<dbReference type="GO" id="GO:0006879">
    <property type="term" value="P:intracellular iron ion homeostasis"/>
    <property type="evidence" value="ECO:0007669"/>
    <property type="project" value="InterPro"/>
</dbReference>
<evidence type="ECO:0000256" key="5">
    <source>
        <dbReference type="ARBA" id="ARBA00022729"/>
    </source>
</evidence>
<dbReference type="Ensembl" id="ENSSSCT00040086610.1">
    <property type="protein sequence ID" value="ENSSSCP00040037991.1"/>
    <property type="gene ID" value="ENSSSCG00040063437.1"/>
</dbReference>
<keyword evidence="5" id="KW-0732">Signal</keyword>
<reference evidence="8" key="1">
    <citation type="submission" date="2025-08" db="UniProtKB">
        <authorList>
            <consortium name="Ensembl"/>
        </authorList>
    </citation>
    <scope>IDENTIFICATION</scope>
</reference>
<comment type="subcellular location">
    <subcellularLocation>
        <location evidence="1">Secreted</location>
    </subcellularLocation>
</comment>
<dbReference type="PANTHER" id="PTHR16877">
    <property type="entry name" value="HEPCIDIN"/>
    <property type="match status" value="1"/>
</dbReference>
<dbReference type="Proteomes" id="UP000694722">
    <property type="component" value="Unplaced"/>
</dbReference>
<evidence type="ECO:0000256" key="6">
    <source>
        <dbReference type="ARBA" id="ARBA00023157"/>
    </source>
</evidence>
<dbReference type="InterPro" id="IPR010500">
    <property type="entry name" value="Hepcidin"/>
</dbReference>
<dbReference type="GO" id="GO:0005179">
    <property type="term" value="F:hormone activity"/>
    <property type="evidence" value="ECO:0007669"/>
    <property type="project" value="UniProtKB-KW"/>
</dbReference>
<keyword evidence="6" id="KW-1015">Disulfide bond</keyword>
<evidence type="ECO:0000256" key="1">
    <source>
        <dbReference type="ARBA" id="ARBA00004613"/>
    </source>
</evidence>
<keyword evidence="3" id="KW-0964">Secreted</keyword>
<evidence type="ECO:0000256" key="2">
    <source>
        <dbReference type="ARBA" id="ARBA00008022"/>
    </source>
</evidence>